<dbReference type="AlphaFoldDB" id="A0A455SV75"/>
<dbReference type="EMBL" id="AP019376">
    <property type="protein sequence ID" value="BBH91540.1"/>
    <property type="molecule type" value="Genomic_DNA"/>
</dbReference>
<name>A0A455SV75_9CHLR</name>
<gene>
    <name evidence="1" type="ORF">KTC_62910</name>
</gene>
<proteinExistence type="predicted"/>
<evidence type="ECO:0000313" key="1">
    <source>
        <dbReference type="EMBL" id="BBH91540.1"/>
    </source>
</evidence>
<accession>A0A455SV75</accession>
<organism evidence="1">
    <name type="scientific">Thermosporothrix sp. COM3</name>
    <dbReference type="NCBI Taxonomy" id="2490863"/>
    <lineage>
        <taxon>Bacteria</taxon>
        <taxon>Bacillati</taxon>
        <taxon>Chloroflexota</taxon>
        <taxon>Ktedonobacteria</taxon>
        <taxon>Ktedonobacterales</taxon>
        <taxon>Thermosporotrichaceae</taxon>
        <taxon>Thermosporothrix</taxon>
    </lineage>
</organism>
<sequence>MEQVLKCQRKDCKRGVYIRYREVLMAGKVWMRIPQWRCYAGHVQYERDLRYANINEIDDSIIEALPWHKDRLLADRGREAVHAFAVQIGLSAEELEASDWRPFDGDVQPHRRLDKNCTYRVYRVITTRGIYFFWLSASDPGTSWLPWYWQREEKETRNGYILIARDGTGAIVDRLIGTRGCGLQGALASARWFLLQLRHATRIEVHKQSFGFEMDATYEDRALAVVTLDDLSEYERAHRGEFFSQGELRAE</sequence>
<reference evidence="1" key="1">
    <citation type="submission" date="2018-12" db="EMBL/GenBank/DDBJ databases">
        <title>Novel natural products biosynthetic potential of the class Ktedonobacteria.</title>
        <authorList>
            <person name="Zheng Y."/>
            <person name="Saitou A."/>
            <person name="Wang C.M."/>
            <person name="Toyoda A."/>
            <person name="Minakuchi Y."/>
            <person name="Sekiguchi Y."/>
            <person name="Ueda K."/>
            <person name="Takano H."/>
            <person name="Sakai Y."/>
            <person name="Yokota A."/>
            <person name="Yabe S."/>
        </authorList>
    </citation>
    <scope>NUCLEOTIDE SEQUENCE</scope>
    <source>
        <strain evidence="1">COM3</strain>
    </source>
</reference>
<protein>
    <submittedName>
        <fullName evidence="1">Uncharacterized protein</fullName>
    </submittedName>
</protein>